<accession>A0A926Y0P3</accession>
<dbReference type="InterPro" id="IPR013096">
    <property type="entry name" value="Cupin_2"/>
</dbReference>
<dbReference type="InterPro" id="IPR014710">
    <property type="entry name" value="RmlC-like_jellyroll"/>
</dbReference>
<protein>
    <submittedName>
        <fullName evidence="3">Cupin domain-containing protein</fullName>
    </submittedName>
</protein>
<comment type="caution">
    <text evidence="3">The sequence shown here is derived from an EMBL/GenBank/DDBJ whole genome shotgun (WGS) entry which is preliminary data.</text>
</comment>
<evidence type="ECO:0000256" key="1">
    <source>
        <dbReference type="SAM" id="Phobius"/>
    </source>
</evidence>
<name>A0A926Y0P3_9BACT</name>
<reference evidence="3" key="1">
    <citation type="submission" date="2020-09" db="EMBL/GenBank/DDBJ databases">
        <authorList>
            <person name="Kim M.K."/>
        </authorList>
    </citation>
    <scope>NUCLEOTIDE SEQUENCE</scope>
    <source>
        <strain evidence="3">BT702</strain>
    </source>
</reference>
<dbReference type="PANTHER" id="PTHR36440">
    <property type="entry name" value="PUTATIVE (AFU_ORTHOLOGUE AFUA_8G07350)-RELATED"/>
    <property type="match status" value="1"/>
</dbReference>
<evidence type="ECO:0000259" key="2">
    <source>
        <dbReference type="Pfam" id="PF07883"/>
    </source>
</evidence>
<dbReference type="Pfam" id="PF07883">
    <property type="entry name" value="Cupin_2"/>
    <property type="match status" value="1"/>
</dbReference>
<dbReference type="InterPro" id="IPR053146">
    <property type="entry name" value="QDO-like"/>
</dbReference>
<evidence type="ECO:0000313" key="4">
    <source>
        <dbReference type="Proteomes" id="UP000598820"/>
    </source>
</evidence>
<organism evidence="3 4">
    <name type="scientific">Spirosoma profusum</name>
    <dbReference type="NCBI Taxonomy" id="2771354"/>
    <lineage>
        <taxon>Bacteria</taxon>
        <taxon>Pseudomonadati</taxon>
        <taxon>Bacteroidota</taxon>
        <taxon>Cytophagia</taxon>
        <taxon>Cytophagales</taxon>
        <taxon>Cytophagaceae</taxon>
        <taxon>Spirosoma</taxon>
    </lineage>
</organism>
<dbReference type="PANTHER" id="PTHR36440:SF1">
    <property type="entry name" value="PUTATIVE (AFU_ORTHOLOGUE AFUA_8G07350)-RELATED"/>
    <property type="match status" value="1"/>
</dbReference>
<keyword evidence="1" id="KW-0812">Transmembrane</keyword>
<feature type="transmembrane region" description="Helical" evidence="1">
    <location>
        <begin position="144"/>
        <end position="165"/>
    </location>
</feature>
<dbReference type="RefSeq" id="WP_190885643.1">
    <property type="nucleotide sequence ID" value="NZ_JACWZY010000002.1"/>
</dbReference>
<keyword evidence="1" id="KW-0472">Membrane</keyword>
<evidence type="ECO:0000313" key="3">
    <source>
        <dbReference type="EMBL" id="MBD2699800.1"/>
    </source>
</evidence>
<gene>
    <name evidence="3" type="ORF">IC229_04070</name>
</gene>
<dbReference type="SUPFAM" id="SSF51182">
    <property type="entry name" value="RmlC-like cupins"/>
    <property type="match status" value="1"/>
</dbReference>
<dbReference type="AlphaFoldDB" id="A0A926Y0P3"/>
<keyword evidence="1" id="KW-1133">Transmembrane helix</keyword>
<keyword evidence="4" id="KW-1185">Reference proteome</keyword>
<dbReference type="EMBL" id="JACWZY010000002">
    <property type="protein sequence ID" value="MBD2699800.1"/>
    <property type="molecule type" value="Genomic_DNA"/>
</dbReference>
<dbReference type="Gene3D" id="2.60.120.10">
    <property type="entry name" value="Jelly Rolls"/>
    <property type="match status" value="1"/>
</dbReference>
<sequence length="193" mass="21561">MQTTKTTATASAKSRTITNPVLKDEVIFLETSRESNGYHTLVEVTLAAGGENPLHYHEDFSEEFTCLEGELSIQVGNEIIRLQPGESATASAYSKHRFFNQSKHSCRFQCRIAPGCPGFEQTLQIMYGLARDGQTNAQGAPKSIYALGYTVMISGTYMTGWMAILQPMLHWFGRQALKKGIAAELQRRYLTIW</sequence>
<dbReference type="Proteomes" id="UP000598820">
    <property type="component" value="Unassembled WGS sequence"/>
</dbReference>
<proteinExistence type="predicted"/>
<dbReference type="InterPro" id="IPR011051">
    <property type="entry name" value="RmlC_Cupin_sf"/>
</dbReference>
<feature type="domain" description="Cupin type-2" evidence="2">
    <location>
        <begin position="43"/>
        <end position="108"/>
    </location>
</feature>